<dbReference type="SUPFAM" id="SSF48264">
    <property type="entry name" value="Cytochrome P450"/>
    <property type="match status" value="1"/>
</dbReference>
<keyword evidence="3 6" id="KW-0349">Heme</keyword>
<name>A0ABQ8QDA3_9AGAR</name>
<comment type="similarity">
    <text evidence="2 6">Belongs to the cytochrome P450 family.</text>
</comment>
<evidence type="ECO:0000313" key="9">
    <source>
        <dbReference type="Proteomes" id="UP001163828"/>
    </source>
</evidence>
<keyword evidence="9" id="KW-1185">Reference proteome</keyword>
<dbReference type="CDD" id="cd00302">
    <property type="entry name" value="cytochrome_P450"/>
    <property type="match status" value="1"/>
</dbReference>
<evidence type="ECO:0000256" key="2">
    <source>
        <dbReference type="ARBA" id="ARBA00010617"/>
    </source>
</evidence>
<dbReference type="Gene3D" id="1.10.630.10">
    <property type="entry name" value="Cytochrome P450"/>
    <property type="match status" value="1"/>
</dbReference>
<reference evidence="8" key="1">
    <citation type="submission" date="2022-08" db="EMBL/GenBank/DDBJ databases">
        <authorList>
            <consortium name="DOE Joint Genome Institute"/>
            <person name="Min B."/>
            <person name="Riley R."/>
            <person name="Sierra-Patev S."/>
            <person name="Naranjo-Ortiz M."/>
            <person name="Looney B."/>
            <person name="Konkel Z."/>
            <person name="Slot J.C."/>
            <person name="Sakamoto Y."/>
            <person name="Steenwyk J.L."/>
            <person name="Rokas A."/>
            <person name="Carro J."/>
            <person name="Camarero S."/>
            <person name="Ferreira P."/>
            <person name="Molpeceres G."/>
            <person name="Ruiz-Duenas F.J."/>
            <person name="Serrano A."/>
            <person name="Henrissat B."/>
            <person name="Drula E."/>
            <person name="Hughes K.W."/>
            <person name="Mata J.L."/>
            <person name="Ishikawa N.K."/>
            <person name="Vargas-Isla R."/>
            <person name="Ushijima S."/>
            <person name="Smith C.A."/>
            <person name="Ahrendt S."/>
            <person name="Andreopoulos W."/>
            <person name="He G."/>
            <person name="Labutti K."/>
            <person name="Lipzen A."/>
            <person name="Ng V."/>
            <person name="Sandor L."/>
            <person name="Barry K."/>
            <person name="Martinez A.T."/>
            <person name="Xiao Y."/>
            <person name="Gibbons J.G."/>
            <person name="Terashima K."/>
            <person name="Hibbett D.S."/>
            <person name="Grigoriev I.V."/>
        </authorList>
    </citation>
    <scope>NUCLEOTIDE SEQUENCE</scope>
    <source>
        <strain evidence="8">TFB10827</strain>
    </source>
</reference>
<feature type="chain" id="PRO_5046969962" evidence="7">
    <location>
        <begin position="21"/>
        <end position="485"/>
    </location>
</feature>
<evidence type="ECO:0000256" key="7">
    <source>
        <dbReference type="SAM" id="SignalP"/>
    </source>
</evidence>
<keyword evidence="6" id="KW-0503">Monooxygenase</keyword>
<dbReference type="Proteomes" id="UP001163828">
    <property type="component" value="Unassembled WGS sequence"/>
</dbReference>
<protein>
    <submittedName>
        <fullName evidence="8">Cytochrome P450</fullName>
    </submittedName>
</protein>
<dbReference type="PANTHER" id="PTHR24304">
    <property type="entry name" value="CYTOCHROME P450 FAMILY 7"/>
    <property type="match status" value="1"/>
</dbReference>
<accession>A0ABQ8QDA3</accession>
<keyword evidence="5 6" id="KW-0408">Iron</keyword>
<sequence>MAILSSANAFLTFLVLVVLAFVTKRKIKEIYIDVLAIACSYDLLSSSFKAGENTFHFSLFGNPVVGLRGQEARKTYFNERSFSTSEGYKMFSKAVPMPELAKTLLSAEEEHGAHFRKQLDVLVNKNRFAEIIATMLGDIQRAMMTWNDEGTMDPFDKINDITFLVTARMITSSDFVSHPVDFSQFQKDFFTQLNNTPTMIFLPWFYRAAQREKEIAITSLFTKLTAYIETREISDASAAEPIDVLLAHGLNTQEIIQFILGFLFGSVYNTTKTISWILIYISLHPHWISSLRSEVEGVLSGVPIDASEPLHSKLSQVPIEAWEDSMPILDLVISETLRLTMNQTVLRRNVGEDLQIPGGNGSVPSGTFAVYSHADAHLQPEIYPEPWSFKPERFEHGKPKVSNDFLGWGAGRHRCVGARIAKLIIKAIVCLFVMNYDYDIRRTKRGFSSTMSIPVPDYNKVNEARPKGEVITLRYKCIGQQSREI</sequence>
<dbReference type="EMBL" id="MU790610">
    <property type="protein sequence ID" value="KAJ3996515.1"/>
    <property type="molecule type" value="Genomic_DNA"/>
</dbReference>
<evidence type="ECO:0000256" key="6">
    <source>
        <dbReference type="RuleBase" id="RU000461"/>
    </source>
</evidence>
<feature type="signal peptide" evidence="7">
    <location>
        <begin position="1"/>
        <end position="20"/>
    </location>
</feature>
<dbReference type="InterPro" id="IPR001128">
    <property type="entry name" value="Cyt_P450"/>
</dbReference>
<evidence type="ECO:0000313" key="8">
    <source>
        <dbReference type="EMBL" id="KAJ3996515.1"/>
    </source>
</evidence>
<evidence type="ECO:0000256" key="1">
    <source>
        <dbReference type="ARBA" id="ARBA00001971"/>
    </source>
</evidence>
<dbReference type="PRINTS" id="PR00465">
    <property type="entry name" value="EP450IV"/>
</dbReference>
<dbReference type="InterPro" id="IPR036396">
    <property type="entry name" value="Cyt_P450_sf"/>
</dbReference>
<keyword evidence="6" id="KW-0560">Oxidoreductase</keyword>
<keyword evidence="4 6" id="KW-0479">Metal-binding</keyword>
<comment type="cofactor">
    <cofactor evidence="1">
        <name>heme</name>
        <dbReference type="ChEBI" id="CHEBI:30413"/>
    </cofactor>
</comment>
<keyword evidence="7" id="KW-0732">Signal</keyword>
<gene>
    <name evidence="8" type="ORF">F5050DRAFT_1902713</name>
</gene>
<dbReference type="InterPro" id="IPR002403">
    <property type="entry name" value="Cyt_P450_E_grp-IV"/>
</dbReference>
<comment type="caution">
    <text evidence="8">The sequence shown here is derived from an EMBL/GenBank/DDBJ whole genome shotgun (WGS) entry which is preliminary data.</text>
</comment>
<proteinExistence type="inferred from homology"/>
<evidence type="ECO:0000256" key="4">
    <source>
        <dbReference type="ARBA" id="ARBA00022723"/>
    </source>
</evidence>
<dbReference type="PROSITE" id="PS00086">
    <property type="entry name" value="CYTOCHROME_P450"/>
    <property type="match status" value="1"/>
</dbReference>
<dbReference type="InterPro" id="IPR050529">
    <property type="entry name" value="CYP450_sterol_14alpha_dmase"/>
</dbReference>
<evidence type="ECO:0000256" key="3">
    <source>
        <dbReference type="ARBA" id="ARBA00022617"/>
    </source>
</evidence>
<dbReference type="PANTHER" id="PTHR24304:SF2">
    <property type="entry name" value="24-HYDROXYCHOLESTEROL 7-ALPHA-HYDROXYLASE"/>
    <property type="match status" value="1"/>
</dbReference>
<organism evidence="8 9">
    <name type="scientific">Lentinula boryana</name>
    <dbReference type="NCBI Taxonomy" id="40481"/>
    <lineage>
        <taxon>Eukaryota</taxon>
        <taxon>Fungi</taxon>
        <taxon>Dikarya</taxon>
        <taxon>Basidiomycota</taxon>
        <taxon>Agaricomycotina</taxon>
        <taxon>Agaricomycetes</taxon>
        <taxon>Agaricomycetidae</taxon>
        <taxon>Agaricales</taxon>
        <taxon>Marasmiineae</taxon>
        <taxon>Omphalotaceae</taxon>
        <taxon>Lentinula</taxon>
    </lineage>
</organism>
<dbReference type="Pfam" id="PF00067">
    <property type="entry name" value="p450"/>
    <property type="match status" value="1"/>
</dbReference>
<evidence type="ECO:0000256" key="5">
    <source>
        <dbReference type="ARBA" id="ARBA00023004"/>
    </source>
</evidence>
<dbReference type="InterPro" id="IPR017972">
    <property type="entry name" value="Cyt_P450_CS"/>
</dbReference>
<feature type="non-terminal residue" evidence="8">
    <location>
        <position position="485"/>
    </location>
</feature>